<evidence type="ECO:0000313" key="2">
    <source>
        <dbReference type="EMBL" id="CCK79633.1"/>
    </source>
</evidence>
<evidence type="ECO:0000256" key="1">
    <source>
        <dbReference type="SAM" id="MobiDB-lite"/>
    </source>
</evidence>
<name>K0NIL4_DESTT</name>
<proteinExistence type="predicted"/>
<dbReference type="RefSeq" id="WP_014956979.1">
    <property type="nucleotide sequence ID" value="NC_018645.1"/>
</dbReference>
<dbReference type="PATRIC" id="fig|651182.5.peg.1766"/>
<dbReference type="EMBL" id="FO203503">
    <property type="protein sequence ID" value="CCK79633.1"/>
    <property type="molecule type" value="Genomic_DNA"/>
</dbReference>
<accession>K0NIL4</accession>
<organism evidence="2 3">
    <name type="scientific">Desulfobacula toluolica (strain DSM 7467 / Tol2)</name>
    <dbReference type="NCBI Taxonomy" id="651182"/>
    <lineage>
        <taxon>Bacteria</taxon>
        <taxon>Pseudomonadati</taxon>
        <taxon>Thermodesulfobacteriota</taxon>
        <taxon>Desulfobacteria</taxon>
        <taxon>Desulfobacterales</taxon>
        <taxon>Desulfobacteraceae</taxon>
        <taxon>Desulfobacula</taxon>
    </lineage>
</organism>
<dbReference type="Proteomes" id="UP000007347">
    <property type="component" value="Chromosome"/>
</dbReference>
<dbReference type="KEGG" id="dto:TOL2_C14700"/>
<dbReference type="HOGENOM" id="CLU_146585_0_1_7"/>
<sequence>MNMRNILKIYVLLMVCFFISFQVAFAAGIKERMKQRLPAITGLKAKGIIGEDNRGYLGFVTAARELEDVIAAENQDRKAIYTHFAKQQNTSLEVVEKIQAKRKAEKADPGEFFQNPDGSWQKK</sequence>
<dbReference type="Pfam" id="PF07027">
    <property type="entry name" value="DUF1318"/>
    <property type="match status" value="1"/>
</dbReference>
<gene>
    <name evidence="2" type="ordered locus">TOL2_C14700</name>
</gene>
<dbReference type="AlphaFoldDB" id="K0NIL4"/>
<dbReference type="PIRSF" id="PIRSF025560">
    <property type="entry name" value="UCP025560"/>
    <property type="match status" value="1"/>
</dbReference>
<keyword evidence="3" id="KW-1185">Reference proteome</keyword>
<evidence type="ECO:0000313" key="3">
    <source>
        <dbReference type="Proteomes" id="UP000007347"/>
    </source>
</evidence>
<reference evidence="2 3" key="1">
    <citation type="journal article" date="2013" name="Environ. Microbiol.">
        <title>Complete genome, catabolic sub-proteomes and key-metabolites of Desulfobacula toluolica Tol2, a marine, aromatic compound-degrading, sulfate-reducing bacterium.</title>
        <authorList>
            <person name="Wohlbrand L."/>
            <person name="Jacob J.H."/>
            <person name="Kube M."/>
            <person name="Mussmann M."/>
            <person name="Jarling R."/>
            <person name="Beck A."/>
            <person name="Amann R."/>
            <person name="Wilkes H."/>
            <person name="Reinhardt R."/>
            <person name="Rabus R."/>
        </authorList>
    </citation>
    <scope>NUCLEOTIDE SEQUENCE [LARGE SCALE GENOMIC DNA]</scope>
    <source>
        <strain evidence="3">DSM 7467 / Tol2</strain>
    </source>
</reference>
<protein>
    <submittedName>
        <fullName evidence="2">Conserved uncharacterized protein, DUF1318</fullName>
    </submittedName>
</protein>
<feature type="region of interest" description="Disordered" evidence="1">
    <location>
        <begin position="103"/>
        <end position="123"/>
    </location>
</feature>
<dbReference type="InterPro" id="IPR008309">
    <property type="entry name" value="YdbL"/>
</dbReference>
<dbReference type="STRING" id="651182.TOL2_C14700"/>